<dbReference type="Proteomes" id="UP000315082">
    <property type="component" value="Chromosome"/>
</dbReference>
<feature type="compositionally biased region" description="Polar residues" evidence="1">
    <location>
        <begin position="246"/>
        <end position="257"/>
    </location>
</feature>
<evidence type="ECO:0000313" key="3">
    <source>
        <dbReference type="Proteomes" id="UP000315082"/>
    </source>
</evidence>
<dbReference type="KEGG" id="rcf:Poly24_08610"/>
<evidence type="ECO:0000256" key="1">
    <source>
        <dbReference type="SAM" id="MobiDB-lite"/>
    </source>
</evidence>
<dbReference type="EMBL" id="CP036348">
    <property type="protein sequence ID" value="QDV67169.1"/>
    <property type="molecule type" value="Genomic_DNA"/>
</dbReference>
<name>A0A518JNP4_9BACT</name>
<evidence type="ECO:0000313" key="2">
    <source>
        <dbReference type="EMBL" id="QDV67169.1"/>
    </source>
</evidence>
<proteinExistence type="predicted"/>
<sequence>MNRSRGVVVFDNGKPIAATRLSRSFPDRRAMNLNIMTIRASAIFLIAGLLQAHASADEFEVFGTPTVFTVTPEILARTPTWNAGEEPIPCGIVQAIKVAKTRHEKTVFKGFGDLHAWAFHRAILVSEDENRFYWLVTYKGPYDPSLFRGPGGYSYPDARTRYIHYPVLMNGQLAPELPLAAKQTRFQKRLFDSFDFWSPLERTGWPHLSRDLDEFAGDRDDDPFAPAEGETNRGEPSRAPEPGLQGFSNGQLTIPAR</sequence>
<reference evidence="2 3" key="1">
    <citation type="submission" date="2019-02" db="EMBL/GenBank/DDBJ databases">
        <title>Deep-cultivation of Planctomycetes and their phenomic and genomic characterization uncovers novel biology.</title>
        <authorList>
            <person name="Wiegand S."/>
            <person name="Jogler M."/>
            <person name="Boedeker C."/>
            <person name="Pinto D."/>
            <person name="Vollmers J."/>
            <person name="Rivas-Marin E."/>
            <person name="Kohn T."/>
            <person name="Peeters S.H."/>
            <person name="Heuer A."/>
            <person name="Rast P."/>
            <person name="Oberbeckmann S."/>
            <person name="Bunk B."/>
            <person name="Jeske O."/>
            <person name="Meyerdierks A."/>
            <person name="Storesund J.E."/>
            <person name="Kallscheuer N."/>
            <person name="Luecker S."/>
            <person name="Lage O.M."/>
            <person name="Pohl T."/>
            <person name="Merkel B.J."/>
            <person name="Hornburger P."/>
            <person name="Mueller R.-W."/>
            <person name="Bruemmer F."/>
            <person name="Labrenz M."/>
            <person name="Spormann A.M."/>
            <person name="Op den Camp H."/>
            <person name="Overmann J."/>
            <person name="Amann R."/>
            <person name="Jetten M.S.M."/>
            <person name="Mascher T."/>
            <person name="Medema M.H."/>
            <person name="Devos D.P."/>
            <person name="Kaster A.-K."/>
            <person name="Ovreas L."/>
            <person name="Rohde M."/>
            <person name="Galperin M.Y."/>
            <person name="Jogler C."/>
        </authorList>
    </citation>
    <scope>NUCLEOTIDE SEQUENCE [LARGE SCALE GENOMIC DNA]</scope>
    <source>
        <strain evidence="2 3">Poly24</strain>
    </source>
</reference>
<keyword evidence="3" id="KW-1185">Reference proteome</keyword>
<gene>
    <name evidence="2" type="ORF">Poly24_08610</name>
</gene>
<organism evidence="2 3">
    <name type="scientific">Rosistilla carotiformis</name>
    <dbReference type="NCBI Taxonomy" id="2528017"/>
    <lineage>
        <taxon>Bacteria</taxon>
        <taxon>Pseudomonadati</taxon>
        <taxon>Planctomycetota</taxon>
        <taxon>Planctomycetia</taxon>
        <taxon>Pirellulales</taxon>
        <taxon>Pirellulaceae</taxon>
        <taxon>Rosistilla</taxon>
    </lineage>
</organism>
<protein>
    <submittedName>
        <fullName evidence="2">Uncharacterized protein</fullName>
    </submittedName>
</protein>
<accession>A0A518JNP4</accession>
<feature type="region of interest" description="Disordered" evidence="1">
    <location>
        <begin position="211"/>
        <end position="257"/>
    </location>
</feature>
<dbReference type="AlphaFoldDB" id="A0A518JNP4"/>